<evidence type="ECO:0000256" key="1">
    <source>
        <dbReference type="SAM" id="Phobius"/>
    </source>
</evidence>
<feature type="transmembrane region" description="Helical" evidence="1">
    <location>
        <begin position="32"/>
        <end position="59"/>
    </location>
</feature>
<gene>
    <name evidence="2" type="ORF">LCMAC202_01740</name>
</gene>
<proteinExistence type="predicted"/>
<keyword evidence="1" id="KW-0812">Transmembrane</keyword>
<reference evidence="2" key="1">
    <citation type="journal article" date="2019" name="MBio">
        <title>Virus Genomes from Deep Sea Sediments Expand the Ocean Megavirome and Support Independent Origins of Viral Gigantism.</title>
        <authorList>
            <person name="Backstrom D."/>
            <person name="Yutin N."/>
            <person name="Jorgensen S.L."/>
            <person name="Dharamshi J."/>
            <person name="Homa F."/>
            <person name="Zaremba-Niedwiedzka K."/>
            <person name="Spang A."/>
            <person name="Wolf Y.I."/>
            <person name="Koonin E.V."/>
            <person name="Ettema T.J."/>
        </authorList>
    </citation>
    <scope>NUCLEOTIDE SEQUENCE</scope>
</reference>
<organism evidence="2">
    <name type="scientific">Marseillevirus LCMAC202</name>
    <dbReference type="NCBI Taxonomy" id="2506606"/>
    <lineage>
        <taxon>Viruses</taxon>
        <taxon>Varidnaviria</taxon>
        <taxon>Bamfordvirae</taxon>
        <taxon>Nucleocytoviricota</taxon>
        <taxon>Megaviricetes</taxon>
        <taxon>Pimascovirales</taxon>
        <taxon>Pimascovirales incertae sedis</taxon>
        <taxon>Marseilleviridae</taxon>
    </lineage>
</organism>
<evidence type="ECO:0000313" key="2">
    <source>
        <dbReference type="EMBL" id="QBK87828.1"/>
    </source>
</evidence>
<sequence length="66" mass="7345">MNIVSDGKNMINGALVKVGLIVHNVIIEHHMVVLFVVIAKCIHIIAMIVLDIFVSVLIVQRKTKEN</sequence>
<protein>
    <recommendedName>
        <fullName evidence="3">Transmembrane protein</fullName>
    </recommendedName>
</protein>
<dbReference type="EMBL" id="MK500370">
    <property type="protein sequence ID" value="QBK87828.1"/>
    <property type="molecule type" value="Genomic_DNA"/>
</dbReference>
<evidence type="ECO:0008006" key="3">
    <source>
        <dbReference type="Google" id="ProtNLM"/>
    </source>
</evidence>
<keyword evidence="1" id="KW-0472">Membrane</keyword>
<accession>A0A481YXD4</accession>
<keyword evidence="1" id="KW-1133">Transmembrane helix</keyword>
<name>A0A481YXD4_9VIRU</name>